<dbReference type="Proteomes" id="UP000054217">
    <property type="component" value="Unassembled WGS sequence"/>
</dbReference>
<name>A0A0C3JBT4_PISTI</name>
<evidence type="ECO:0008006" key="3">
    <source>
        <dbReference type="Google" id="ProtNLM"/>
    </source>
</evidence>
<dbReference type="STRING" id="870435.A0A0C3JBT4"/>
<dbReference type="EMBL" id="KN831962">
    <property type="protein sequence ID" value="KIO06553.1"/>
    <property type="molecule type" value="Genomic_DNA"/>
</dbReference>
<keyword evidence="2" id="KW-1185">Reference proteome</keyword>
<accession>A0A0C3JBT4</accession>
<dbReference type="InParanoid" id="A0A0C3JBT4"/>
<reference evidence="2" key="2">
    <citation type="submission" date="2015-01" db="EMBL/GenBank/DDBJ databases">
        <title>Evolutionary Origins and Diversification of the Mycorrhizal Mutualists.</title>
        <authorList>
            <consortium name="DOE Joint Genome Institute"/>
            <consortium name="Mycorrhizal Genomics Consortium"/>
            <person name="Kohler A."/>
            <person name="Kuo A."/>
            <person name="Nagy L.G."/>
            <person name="Floudas D."/>
            <person name="Copeland A."/>
            <person name="Barry K.W."/>
            <person name="Cichocki N."/>
            <person name="Veneault-Fourrey C."/>
            <person name="LaButti K."/>
            <person name="Lindquist E.A."/>
            <person name="Lipzen A."/>
            <person name="Lundell T."/>
            <person name="Morin E."/>
            <person name="Murat C."/>
            <person name="Riley R."/>
            <person name="Ohm R."/>
            <person name="Sun H."/>
            <person name="Tunlid A."/>
            <person name="Henrissat B."/>
            <person name="Grigoriev I.V."/>
            <person name="Hibbett D.S."/>
            <person name="Martin F."/>
        </authorList>
    </citation>
    <scope>NUCLEOTIDE SEQUENCE [LARGE SCALE GENOMIC DNA]</scope>
    <source>
        <strain evidence="2">Marx 270</strain>
    </source>
</reference>
<gene>
    <name evidence="1" type="ORF">M404DRAFT_8685</name>
</gene>
<protein>
    <recommendedName>
        <fullName evidence="3">Protein kinase domain-containing protein</fullName>
    </recommendedName>
</protein>
<proteinExistence type="predicted"/>
<sequence length="151" mass="16682">MSVCLAHRTVTHSTRNRKKGMRLIMSRIALLILAPRQVRDGLERLKRSTGSQAGCAASQRGARVASACYFGTAKILAVPKLVWAFSILLAQNVTNMHNLHKNPARNDITPLVLWLHPSTVLDAFDVIPFDDIKGNWKKLGSGSFGNVYRGM</sequence>
<reference evidence="1 2" key="1">
    <citation type="submission" date="2014-04" db="EMBL/GenBank/DDBJ databases">
        <authorList>
            <consortium name="DOE Joint Genome Institute"/>
            <person name="Kuo A."/>
            <person name="Kohler A."/>
            <person name="Costa M.D."/>
            <person name="Nagy L.G."/>
            <person name="Floudas D."/>
            <person name="Copeland A."/>
            <person name="Barry K.W."/>
            <person name="Cichocki N."/>
            <person name="Veneault-Fourrey C."/>
            <person name="LaButti K."/>
            <person name="Lindquist E.A."/>
            <person name="Lipzen A."/>
            <person name="Lundell T."/>
            <person name="Morin E."/>
            <person name="Murat C."/>
            <person name="Sun H."/>
            <person name="Tunlid A."/>
            <person name="Henrissat B."/>
            <person name="Grigoriev I.V."/>
            <person name="Hibbett D.S."/>
            <person name="Martin F."/>
            <person name="Nordberg H.P."/>
            <person name="Cantor M.N."/>
            <person name="Hua S.X."/>
        </authorList>
    </citation>
    <scope>NUCLEOTIDE SEQUENCE [LARGE SCALE GENOMIC DNA]</scope>
    <source>
        <strain evidence="1 2">Marx 270</strain>
    </source>
</reference>
<evidence type="ECO:0000313" key="1">
    <source>
        <dbReference type="EMBL" id="KIO06553.1"/>
    </source>
</evidence>
<dbReference type="AlphaFoldDB" id="A0A0C3JBT4"/>
<organism evidence="1 2">
    <name type="scientific">Pisolithus tinctorius Marx 270</name>
    <dbReference type="NCBI Taxonomy" id="870435"/>
    <lineage>
        <taxon>Eukaryota</taxon>
        <taxon>Fungi</taxon>
        <taxon>Dikarya</taxon>
        <taxon>Basidiomycota</taxon>
        <taxon>Agaricomycotina</taxon>
        <taxon>Agaricomycetes</taxon>
        <taxon>Agaricomycetidae</taxon>
        <taxon>Boletales</taxon>
        <taxon>Sclerodermatineae</taxon>
        <taxon>Pisolithaceae</taxon>
        <taxon>Pisolithus</taxon>
    </lineage>
</organism>
<dbReference type="HOGENOM" id="CLU_1732223_0_0_1"/>
<dbReference type="OrthoDB" id="3257179at2759"/>
<evidence type="ECO:0000313" key="2">
    <source>
        <dbReference type="Proteomes" id="UP000054217"/>
    </source>
</evidence>